<dbReference type="Pfam" id="PF05678">
    <property type="entry name" value="VQ"/>
    <property type="match status" value="1"/>
</dbReference>
<sequence length="227" mass="23858">MALSENLASVEPWIFRAPFTDSWISESFARDNETLTKALEKSLCSAAGSDSVVSFSDLVMTGTGTPTTPTASNVSGSDLESPAPKRQRNGIPVSGGKVSKRKSRASKRSQTTFITADPANFRQMVQQVTGVRFGNAQLPVAQVLKPEPQRAGSQLTGAATGGFLPTLDTSAFLLDHHQQNVPMGPSVSGVGFGPGPLGFQSSVASNTGSAALDFETYASFPTLDSWK</sequence>
<name>A0AAV5L6L7_9ROSI</name>
<dbReference type="Proteomes" id="UP001054252">
    <property type="component" value="Unassembled WGS sequence"/>
</dbReference>
<evidence type="ECO:0000313" key="4">
    <source>
        <dbReference type="Proteomes" id="UP001054252"/>
    </source>
</evidence>
<evidence type="ECO:0000256" key="1">
    <source>
        <dbReference type="SAM" id="MobiDB-lite"/>
    </source>
</evidence>
<dbReference type="InterPro" id="IPR008889">
    <property type="entry name" value="VQ"/>
</dbReference>
<dbReference type="AlphaFoldDB" id="A0AAV5L6L7"/>
<feature type="region of interest" description="Disordered" evidence="1">
    <location>
        <begin position="64"/>
        <end position="111"/>
    </location>
</feature>
<keyword evidence="4" id="KW-1185">Reference proteome</keyword>
<dbReference type="GO" id="GO:0005634">
    <property type="term" value="C:nucleus"/>
    <property type="evidence" value="ECO:0007669"/>
    <property type="project" value="TreeGrafter"/>
</dbReference>
<dbReference type="InterPro" id="IPR039609">
    <property type="entry name" value="VQ_15/22"/>
</dbReference>
<organism evidence="3 4">
    <name type="scientific">Rubroshorea leprosula</name>
    <dbReference type="NCBI Taxonomy" id="152421"/>
    <lineage>
        <taxon>Eukaryota</taxon>
        <taxon>Viridiplantae</taxon>
        <taxon>Streptophyta</taxon>
        <taxon>Embryophyta</taxon>
        <taxon>Tracheophyta</taxon>
        <taxon>Spermatophyta</taxon>
        <taxon>Magnoliopsida</taxon>
        <taxon>eudicotyledons</taxon>
        <taxon>Gunneridae</taxon>
        <taxon>Pentapetalae</taxon>
        <taxon>rosids</taxon>
        <taxon>malvids</taxon>
        <taxon>Malvales</taxon>
        <taxon>Dipterocarpaceae</taxon>
        <taxon>Rubroshorea</taxon>
    </lineage>
</organism>
<reference evidence="3 4" key="1">
    <citation type="journal article" date="2021" name="Commun. Biol.">
        <title>The genome of Shorea leprosula (Dipterocarpaceae) highlights the ecological relevance of drought in aseasonal tropical rainforests.</title>
        <authorList>
            <person name="Ng K.K.S."/>
            <person name="Kobayashi M.J."/>
            <person name="Fawcett J.A."/>
            <person name="Hatakeyama M."/>
            <person name="Paape T."/>
            <person name="Ng C.H."/>
            <person name="Ang C.C."/>
            <person name="Tnah L.H."/>
            <person name="Lee C.T."/>
            <person name="Nishiyama T."/>
            <person name="Sese J."/>
            <person name="O'Brien M.J."/>
            <person name="Copetti D."/>
            <person name="Mohd Noor M.I."/>
            <person name="Ong R.C."/>
            <person name="Putra M."/>
            <person name="Sireger I.Z."/>
            <person name="Indrioko S."/>
            <person name="Kosugi Y."/>
            <person name="Izuno A."/>
            <person name="Isagi Y."/>
            <person name="Lee S.L."/>
            <person name="Shimizu K.K."/>
        </authorList>
    </citation>
    <scope>NUCLEOTIDE SEQUENCE [LARGE SCALE GENOMIC DNA]</scope>
    <source>
        <strain evidence="3">214</strain>
    </source>
</reference>
<gene>
    <name evidence="3" type="ORF">SLEP1_g41301</name>
</gene>
<dbReference type="PANTHER" id="PTHR33179">
    <property type="entry name" value="VQ MOTIF-CONTAINING PROTEIN"/>
    <property type="match status" value="1"/>
</dbReference>
<proteinExistence type="predicted"/>
<protein>
    <recommendedName>
        <fullName evidence="2">VQ domain-containing protein</fullName>
    </recommendedName>
</protein>
<dbReference type="GO" id="GO:0005516">
    <property type="term" value="F:calmodulin binding"/>
    <property type="evidence" value="ECO:0007669"/>
    <property type="project" value="TreeGrafter"/>
</dbReference>
<feature type="compositionally biased region" description="Basic residues" evidence="1">
    <location>
        <begin position="98"/>
        <end position="107"/>
    </location>
</feature>
<accession>A0AAV5L6L7</accession>
<evidence type="ECO:0000313" key="3">
    <source>
        <dbReference type="EMBL" id="GKV32714.1"/>
    </source>
</evidence>
<dbReference type="GO" id="GO:0006970">
    <property type="term" value="P:response to osmotic stress"/>
    <property type="evidence" value="ECO:0007669"/>
    <property type="project" value="TreeGrafter"/>
</dbReference>
<dbReference type="EMBL" id="BPVZ01000097">
    <property type="protein sequence ID" value="GKV32714.1"/>
    <property type="molecule type" value="Genomic_DNA"/>
</dbReference>
<evidence type="ECO:0000259" key="2">
    <source>
        <dbReference type="Pfam" id="PF05678"/>
    </source>
</evidence>
<feature type="domain" description="VQ" evidence="2">
    <location>
        <begin position="108"/>
        <end position="130"/>
    </location>
</feature>
<dbReference type="PANTHER" id="PTHR33179:SF9">
    <property type="entry name" value="OS01G0278000 PROTEIN"/>
    <property type="match status" value="1"/>
</dbReference>
<comment type="caution">
    <text evidence="3">The sequence shown here is derived from an EMBL/GenBank/DDBJ whole genome shotgun (WGS) entry which is preliminary data.</text>
</comment>